<dbReference type="Pfam" id="PF00069">
    <property type="entry name" value="Pkinase"/>
    <property type="match status" value="1"/>
</dbReference>
<reference evidence="10" key="1">
    <citation type="journal article" date="2019" name="Int. J. Syst. Evol. Microbiol.">
        <title>The Global Catalogue of Microorganisms (GCM) 10K type strain sequencing project: providing services to taxonomists for standard genome sequencing and annotation.</title>
        <authorList>
            <consortium name="The Broad Institute Genomics Platform"/>
            <consortium name="The Broad Institute Genome Sequencing Center for Infectious Disease"/>
            <person name="Wu L."/>
            <person name="Ma J."/>
        </authorList>
    </citation>
    <scope>NUCLEOTIDE SEQUENCE [LARGE SCALE GENOMIC DNA]</scope>
    <source>
        <strain evidence="10">CCUG 30340</strain>
    </source>
</reference>
<dbReference type="GO" id="GO:0016301">
    <property type="term" value="F:kinase activity"/>
    <property type="evidence" value="ECO:0007669"/>
    <property type="project" value="UniProtKB-KW"/>
</dbReference>
<dbReference type="InterPro" id="IPR000719">
    <property type="entry name" value="Prot_kinase_dom"/>
</dbReference>
<dbReference type="InterPro" id="IPR008271">
    <property type="entry name" value="Ser/Thr_kinase_AS"/>
</dbReference>
<name>A0ABV9QWM2_9GAMM</name>
<dbReference type="SUPFAM" id="SSF56112">
    <property type="entry name" value="Protein kinase-like (PK-like)"/>
    <property type="match status" value="1"/>
</dbReference>
<evidence type="ECO:0000313" key="9">
    <source>
        <dbReference type="EMBL" id="MFC4819867.1"/>
    </source>
</evidence>
<keyword evidence="2 5" id="KW-0547">Nucleotide-binding</keyword>
<evidence type="ECO:0000256" key="3">
    <source>
        <dbReference type="ARBA" id="ARBA00022777"/>
    </source>
</evidence>
<sequence length="937" mass="101942">MDEQDRRYARAQAITHELLDLPRAARASRLDALCEGDADLRREVEWLLDRAEDATLDDDGLAARVADAAGRLTAQLRVDAGAPGSYRLIRRLGEGGMGVVWLAERRVGGALQHVALKRLRADAVPLQQRFDEEQRILASLSHPNIAHLVDAGNDADGEPFLAMEYVEGERIDRWCEARGLDLRERVALFLKVCAAVSYAHERLVIHRDLKPANILVDASGEPKLLDFGIARLVDADTAVTMATRAMTLAYASPEQIEGTRLGTSTDVYSLGVVLYELVAGVRPFDHIASDHARSNAIVSGEITPPSLQVRRSAAAPPREDSPRKAGARRIPADVDAIALKALRREPVQRYASVHELGADLERFLASQPVLARRGRWSYRAQRFAWRNRWALGAAALLIVIVAGFTWRTVLAEREARLQAQVADRTTEFLVSTFALSDPTRSGRHDFSAREVLDQGHARVDHELADQPRVRARLLEALGNAYRGINEGTAGAPLLEEAARLDLDPAVADPLAAARSLRAKASGILAVRGSSEEAEHAAQRALELTRRHAADDDALLADAYGTLAQALDAAGKGPQAMAAARQALALRERAHAPPLAVARSLLDICAVASGGGEQAEALPFCERALALYGQAGATRTNDYRLALRQYETTLFYSGDYAKGIAVNRERRALTRDLFGEDSTVLAMERVVAAETLAERGLFDEAAASLAEGTPVILARNGAQSTQYALAVFNTGWMKYLLGQFDAAVPLLRKALDIYQAAVDGKDNDRLPVLRVDLALALIDSGRADAEARTLLDAVVTARSAAHADTAGLAYARLPLARWHVAHRQYDEAQVLLDQVEAVGDRIEPEMHARAAAARAQIRRAQGDPAGALRFEQTAYDLTLRDVGEQHPRTARYALAYAKALREAGENARAEALEREFGPRLEQAYPADSAFRRLLPAGG</sequence>
<dbReference type="CDD" id="cd14014">
    <property type="entry name" value="STKc_PknB_like"/>
    <property type="match status" value="1"/>
</dbReference>
<dbReference type="Gene3D" id="3.30.200.20">
    <property type="entry name" value="Phosphorylase Kinase, domain 1"/>
    <property type="match status" value="1"/>
</dbReference>
<keyword evidence="4 5" id="KW-0067">ATP-binding</keyword>
<dbReference type="PANTHER" id="PTHR43289">
    <property type="entry name" value="MITOGEN-ACTIVATED PROTEIN KINASE KINASE KINASE 20-RELATED"/>
    <property type="match status" value="1"/>
</dbReference>
<keyword evidence="7" id="KW-0812">Transmembrane</keyword>
<evidence type="ECO:0000256" key="5">
    <source>
        <dbReference type="PROSITE-ProRule" id="PRU10141"/>
    </source>
</evidence>
<feature type="transmembrane region" description="Helical" evidence="7">
    <location>
        <begin position="389"/>
        <end position="406"/>
    </location>
</feature>
<evidence type="ECO:0000256" key="7">
    <source>
        <dbReference type="SAM" id="Phobius"/>
    </source>
</evidence>
<dbReference type="PROSITE" id="PS50011">
    <property type="entry name" value="PROTEIN_KINASE_DOM"/>
    <property type="match status" value="1"/>
</dbReference>
<dbReference type="InterPro" id="IPR017441">
    <property type="entry name" value="Protein_kinase_ATP_BS"/>
</dbReference>
<dbReference type="InterPro" id="IPR011990">
    <property type="entry name" value="TPR-like_helical_dom_sf"/>
</dbReference>
<keyword evidence="1" id="KW-0808">Transferase</keyword>
<dbReference type="PANTHER" id="PTHR43289:SF34">
    <property type="entry name" value="SERINE_THREONINE-PROTEIN KINASE YBDM-RELATED"/>
    <property type="match status" value="1"/>
</dbReference>
<dbReference type="SMART" id="SM00028">
    <property type="entry name" value="TPR"/>
    <property type="match status" value="3"/>
</dbReference>
<feature type="region of interest" description="Disordered" evidence="6">
    <location>
        <begin position="308"/>
        <end position="328"/>
    </location>
</feature>
<feature type="domain" description="Protein kinase" evidence="8">
    <location>
        <begin position="86"/>
        <end position="364"/>
    </location>
</feature>
<dbReference type="PROSITE" id="PS00108">
    <property type="entry name" value="PROTEIN_KINASE_ST"/>
    <property type="match status" value="1"/>
</dbReference>
<accession>A0ABV9QWM2</accession>
<keyword evidence="7" id="KW-0472">Membrane</keyword>
<evidence type="ECO:0000259" key="8">
    <source>
        <dbReference type="PROSITE" id="PS50011"/>
    </source>
</evidence>
<comment type="caution">
    <text evidence="9">The sequence shown here is derived from an EMBL/GenBank/DDBJ whole genome shotgun (WGS) entry which is preliminary data.</text>
</comment>
<evidence type="ECO:0000256" key="1">
    <source>
        <dbReference type="ARBA" id="ARBA00022679"/>
    </source>
</evidence>
<keyword evidence="7" id="KW-1133">Transmembrane helix</keyword>
<dbReference type="PROSITE" id="PS00107">
    <property type="entry name" value="PROTEIN_KINASE_ATP"/>
    <property type="match status" value="1"/>
</dbReference>
<evidence type="ECO:0000256" key="6">
    <source>
        <dbReference type="SAM" id="MobiDB-lite"/>
    </source>
</evidence>
<keyword evidence="10" id="KW-1185">Reference proteome</keyword>
<protein>
    <submittedName>
        <fullName evidence="9">Protein kinase</fullName>
    </submittedName>
</protein>
<organism evidence="9 10">
    <name type="scientific">Dokdonella ginsengisoli</name>
    <dbReference type="NCBI Taxonomy" id="363846"/>
    <lineage>
        <taxon>Bacteria</taxon>
        <taxon>Pseudomonadati</taxon>
        <taxon>Pseudomonadota</taxon>
        <taxon>Gammaproteobacteria</taxon>
        <taxon>Lysobacterales</taxon>
        <taxon>Rhodanobacteraceae</taxon>
        <taxon>Dokdonella</taxon>
    </lineage>
</organism>
<dbReference type="SMART" id="SM00220">
    <property type="entry name" value="S_TKc"/>
    <property type="match status" value="1"/>
</dbReference>
<proteinExistence type="predicted"/>
<evidence type="ECO:0000256" key="2">
    <source>
        <dbReference type="ARBA" id="ARBA00022741"/>
    </source>
</evidence>
<evidence type="ECO:0000313" key="10">
    <source>
        <dbReference type="Proteomes" id="UP001595886"/>
    </source>
</evidence>
<dbReference type="SUPFAM" id="SSF48452">
    <property type="entry name" value="TPR-like"/>
    <property type="match status" value="2"/>
</dbReference>
<dbReference type="Gene3D" id="1.25.40.10">
    <property type="entry name" value="Tetratricopeptide repeat domain"/>
    <property type="match status" value="2"/>
</dbReference>
<evidence type="ECO:0000256" key="4">
    <source>
        <dbReference type="ARBA" id="ARBA00022840"/>
    </source>
</evidence>
<feature type="binding site" evidence="5">
    <location>
        <position position="117"/>
    </location>
    <ligand>
        <name>ATP</name>
        <dbReference type="ChEBI" id="CHEBI:30616"/>
    </ligand>
</feature>
<dbReference type="InterPro" id="IPR011009">
    <property type="entry name" value="Kinase-like_dom_sf"/>
</dbReference>
<keyword evidence="3 9" id="KW-0418">Kinase</keyword>
<dbReference type="EMBL" id="JBHSHD010000005">
    <property type="protein sequence ID" value="MFC4819867.1"/>
    <property type="molecule type" value="Genomic_DNA"/>
</dbReference>
<dbReference type="Gene3D" id="1.10.510.10">
    <property type="entry name" value="Transferase(Phosphotransferase) domain 1"/>
    <property type="match status" value="1"/>
</dbReference>
<gene>
    <name evidence="9" type="ORF">ACFO6Q_06005</name>
</gene>
<dbReference type="InterPro" id="IPR019734">
    <property type="entry name" value="TPR_rpt"/>
</dbReference>
<dbReference type="Proteomes" id="UP001595886">
    <property type="component" value="Unassembled WGS sequence"/>
</dbReference>
<dbReference type="RefSeq" id="WP_380019665.1">
    <property type="nucleotide sequence ID" value="NZ_JBHSHD010000005.1"/>
</dbReference>